<feature type="transmembrane region" description="Helical" evidence="7">
    <location>
        <begin position="167"/>
        <end position="186"/>
    </location>
</feature>
<keyword evidence="5 7" id="KW-1133">Transmembrane helix</keyword>
<protein>
    <submittedName>
        <fullName evidence="9">Predicted arabinose efflux permease, MFS family</fullName>
    </submittedName>
</protein>
<dbReference type="STRING" id="415747.SAMN03097708_03241"/>
<feature type="transmembrane region" description="Helical" evidence="7">
    <location>
        <begin position="80"/>
        <end position="98"/>
    </location>
</feature>
<dbReference type="Pfam" id="PF07690">
    <property type="entry name" value="MFS_1"/>
    <property type="match status" value="1"/>
</dbReference>
<dbReference type="SUPFAM" id="SSF103473">
    <property type="entry name" value="MFS general substrate transporter"/>
    <property type="match status" value="1"/>
</dbReference>
<reference evidence="9 10" key="1">
    <citation type="submission" date="2016-10" db="EMBL/GenBank/DDBJ databases">
        <authorList>
            <person name="de Groot N.N."/>
        </authorList>
    </citation>
    <scope>NUCLEOTIDE SEQUENCE [LARGE SCALE GENOMIC DNA]</scope>
    <source>
        <strain evidence="9 10">HLD2</strain>
    </source>
</reference>
<dbReference type="PANTHER" id="PTHR23517:SF2">
    <property type="entry name" value="MULTIDRUG RESISTANCE PROTEIN MDTH"/>
    <property type="match status" value="1"/>
</dbReference>
<keyword evidence="4 7" id="KW-0812">Transmembrane</keyword>
<evidence type="ECO:0000256" key="5">
    <source>
        <dbReference type="ARBA" id="ARBA00022989"/>
    </source>
</evidence>
<dbReference type="Proteomes" id="UP000199648">
    <property type="component" value="Unassembled WGS sequence"/>
</dbReference>
<feature type="transmembrane region" description="Helical" evidence="7">
    <location>
        <begin position="280"/>
        <end position="299"/>
    </location>
</feature>
<keyword evidence="2" id="KW-0813">Transport</keyword>
<keyword evidence="6 7" id="KW-0472">Membrane</keyword>
<keyword evidence="10" id="KW-1185">Reference proteome</keyword>
<gene>
    <name evidence="9" type="ORF">SAMN03097708_03241</name>
</gene>
<dbReference type="InterPro" id="IPR011701">
    <property type="entry name" value="MFS"/>
</dbReference>
<evidence type="ECO:0000256" key="6">
    <source>
        <dbReference type="ARBA" id="ARBA00023136"/>
    </source>
</evidence>
<proteinExistence type="predicted"/>
<feature type="transmembrane region" description="Helical" evidence="7">
    <location>
        <begin position="250"/>
        <end position="271"/>
    </location>
</feature>
<comment type="subcellular location">
    <subcellularLocation>
        <location evidence="1">Cell membrane</location>
        <topology evidence="1">Multi-pass membrane protein</topology>
    </subcellularLocation>
</comment>
<dbReference type="AlphaFoldDB" id="A0A1G5R214"/>
<evidence type="ECO:0000313" key="10">
    <source>
        <dbReference type="Proteomes" id="UP000199648"/>
    </source>
</evidence>
<name>A0A1G5R214_9GAMM</name>
<feature type="transmembrane region" description="Helical" evidence="7">
    <location>
        <begin position="104"/>
        <end position="124"/>
    </location>
</feature>
<organism evidence="9 10">
    <name type="scientific">Thiohalomonas denitrificans</name>
    <dbReference type="NCBI Taxonomy" id="415747"/>
    <lineage>
        <taxon>Bacteria</taxon>
        <taxon>Pseudomonadati</taxon>
        <taxon>Pseudomonadota</taxon>
        <taxon>Gammaproteobacteria</taxon>
        <taxon>Thiohalomonadales</taxon>
        <taxon>Thiohalomonadaceae</taxon>
        <taxon>Thiohalomonas</taxon>
    </lineage>
</organism>
<evidence type="ECO:0000256" key="1">
    <source>
        <dbReference type="ARBA" id="ARBA00004651"/>
    </source>
</evidence>
<dbReference type="PANTHER" id="PTHR23517">
    <property type="entry name" value="RESISTANCE PROTEIN MDTM, PUTATIVE-RELATED-RELATED"/>
    <property type="match status" value="1"/>
</dbReference>
<feature type="transmembrane region" description="Helical" evidence="7">
    <location>
        <begin position="305"/>
        <end position="328"/>
    </location>
</feature>
<evidence type="ECO:0000259" key="8">
    <source>
        <dbReference type="PROSITE" id="PS50850"/>
    </source>
</evidence>
<feature type="transmembrane region" description="Helical" evidence="7">
    <location>
        <begin position="340"/>
        <end position="362"/>
    </location>
</feature>
<dbReference type="Gene3D" id="3.30.70.100">
    <property type="match status" value="1"/>
</dbReference>
<dbReference type="GO" id="GO:0022857">
    <property type="term" value="F:transmembrane transporter activity"/>
    <property type="evidence" value="ECO:0007669"/>
    <property type="project" value="InterPro"/>
</dbReference>
<dbReference type="InterPro" id="IPR050171">
    <property type="entry name" value="MFS_Transporters"/>
</dbReference>
<dbReference type="CDD" id="cd17472">
    <property type="entry name" value="MFS_YajR_like"/>
    <property type="match status" value="1"/>
</dbReference>
<accession>A0A1G5R214</accession>
<feature type="transmembrane region" description="Helical" evidence="7">
    <location>
        <begin position="219"/>
        <end position="238"/>
    </location>
</feature>
<dbReference type="RefSeq" id="WP_245688390.1">
    <property type="nucleotide sequence ID" value="NZ_FMWD01000018.1"/>
</dbReference>
<feature type="domain" description="Major facilitator superfamily (MFS) profile" evidence="8">
    <location>
        <begin position="11"/>
        <end position="393"/>
    </location>
</feature>
<dbReference type="PROSITE" id="PS50850">
    <property type="entry name" value="MFS"/>
    <property type="match status" value="1"/>
</dbReference>
<evidence type="ECO:0000256" key="2">
    <source>
        <dbReference type="ARBA" id="ARBA00022448"/>
    </source>
</evidence>
<sequence length="453" mass="48099">MSPEQMTPRERRAAISLAGIFATRMLGLFLILPVFALYAEDLEGVTPTLVGVAIGIYGLTQALFQIPFGMLSDRIGRKPVIVAGLLLFAIGSAIAATADTINGVIIGRTLQGSGAVAAAIMALAADLTREEHRPKAMAVIGMTIGVSFLIAMVAGPVLDGWVGVPGIFWLTAVLALAGIAILLIAVPTPADSRVHRDAEAVSQQFRQVLADTQLLRLDFGILVLHLVLTAGFVVLPLALRDAGLVSSDHWQLYLPVMVFAMAGAIPFIVLAEKKRLMKPIVIGGIALLGLSEIGFVFLHDSFWPLAVLMGLFFIAFNLMEALMPSLIAKTAPVQSKGTAMGVYSSSQFFGAFIGGAAGGSLYGQFGPAGVFLFCAILLAAWWLLAITMKQPRYLASAMVNVGPLDSARAAELEGEICRIDGVEEAYVGVDDGIAYLRIDNDKIDRAELDRFSI</sequence>
<evidence type="ECO:0000256" key="7">
    <source>
        <dbReference type="SAM" id="Phobius"/>
    </source>
</evidence>
<feature type="transmembrane region" description="Helical" evidence="7">
    <location>
        <begin position="45"/>
        <end position="68"/>
    </location>
</feature>
<dbReference type="InterPro" id="IPR020846">
    <property type="entry name" value="MFS_dom"/>
</dbReference>
<dbReference type="Gene3D" id="1.20.1250.20">
    <property type="entry name" value="MFS general substrate transporter like domains"/>
    <property type="match status" value="1"/>
</dbReference>
<feature type="transmembrane region" description="Helical" evidence="7">
    <location>
        <begin position="136"/>
        <end position="155"/>
    </location>
</feature>
<evidence type="ECO:0000256" key="4">
    <source>
        <dbReference type="ARBA" id="ARBA00022692"/>
    </source>
</evidence>
<evidence type="ECO:0000256" key="3">
    <source>
        <dbReference type="ARBA" id="ARBA00022475"/>
    </source>
</evidence>
<feature type="transmembrane region" description="Helical" evidence="7">
    <location>
        <begin position="368"/>
        <end position="388"/>
    </location>
</feature>
<evidence type="ECO:0000313" key="9">
    <source>
        <dbReference type="EMBL" id="SCZ68047.1"/>
    </source>
</evidence>
<dbReference type="InterPro" id="IPR036259">
    <property type="entry name" value="MFS_trans_sf"/>
</dbReference>
<keyword evidence="3" id="KW-1003">Cell membrane</keyword>
<feature type="transmembrane region" description="Helical" evidence="7">
    <location>
        <begin position="12"/>
        <end position="39"/>
    </location>
</feature>
<dbReference type="GO" id="GO:0005886">
    <property type="term" value="C:plasma membrane"/>
    <property type="evidence" value="ECO:0007669"/>
    <property type="project" value="UniProtKB-SubCell"/>
</dbReference>
<dbReference type="EMBL" id="FMWD01000018">
    <property type="protein sequence ID" value="SCZ68047.1"/>
    <property type="molecule type" value="Genomic_DNA"/>
</dbReference>